<dbReference type="AlphaFoldDB" id="A0A1M5LZH4"/>
<organism evidence="1 2">
    <name type="scientific">Bradyrhizobium erythrophlei</name>
    <dbReference type="NCBI Taxonomy" id="1437360"/>
    <lineage>
        <taxon>Bacteria</taxon>
        <taxon>Pseudomonadati</taxon>
        <taxon>Pseudomonadota</taxon>
        <taxon>Alphaproteobacteria</taxon>
        <taxon>Hyphomicrobiales</taxon>
        <taxon>Nitrobacteraceae</taxon>
        <taxon>Bradyrhizobium</taxon>
    </lineage>
</organism>
<name>A0A1M5LZH4_9BRAD</name>
<dbReference type="Proteomes" id="UP000190675">
    <property type="component" value="Chromosome I"/>
</dbReference>
<proteinExistence type="predicted"/>
<dbReference type="RefSeq" id="WP_079567241.1">
    <property type="nucleotide sequence ID" value="NZ_LT670818.1"/>
</dbReference>
<evidence type="ECO:0000313" key="1">
    <source>
        <dbReference type="EMBL" id="SHG70492.1"/>
    </source>
</evidence>
<gene>
    <name evidence="1" type="ORF">SAMN05444169_3747</name>
</gene>
<sequence>MKTPVVLVTLMLATAILLAASLLFVSGTRGEDALWPLADHKSGRAVLPQPGGSGLPSRRN</sequence>
<accession>A0A1M5LZH4</accession>
<protein>
    <submittedName>
        <fullName evidence="1">Uncharacterized protein</fullName>
    </submittedName>
</protein>
<dbReference type="EMBL" id="LT670818">
    <property type="protein sequence ID" value="SHG70492.1"/>
    <property type="molecule type" value="Genomic_DNA"/>
</dbReference>
<evidence type="ECO:0000313" key="2">
    <source>
        <dbReference type="Proteomes" id="UP000190675"/>
    </source>
</evidence>
<reference evidence="1 2" key="1">
    <citation type="submission" date="2016-11" db="EMBL/GenBank/DDBJ databases">
        <authorList>
            <person name="Jaros S."/>
            <person name="Januszkiewicz K."/>
            <person name="Wedrychowicz H."/>
        </authorList>
    </citation>
    <scope>NUCLEOTIDE SEQUENCE [LARGE SCALE GENOMIC DNA]</scope>
    <source>
        <strain evidence="1 2">GAS242</strain>
    </source>
</reference>